<dbReference type="GO" id="GO:0140042">
    <property type="term" value="P:lipid droplet formation"/>
    <property type="evidence" value="ECO:0007669"/>
    <property type="project" value="UniProtKB-ARBA"/>
</dbReference>
<keyword evidence="4 8" id="KW-1133">Transmembrane helix</keyword>
<keyword evidence="5" id="KW-0443">Lipid metabolism</keyword>
<keyword evidence="3" id="KW-0256">Endoplasmic reticulum</keyword>
<feature type="transmembrane region" description="Helical" evidence="8">
    <location>
        <begin position="231"/>
        <end position="255"/>
    </location>
</feature>
<reference evidence="10" key="2">
    <citation type="submission" date="2015-01" db="EMBL/GenBank/DDBJ databases">
        <title>Evolutionary Origins and Diversification of the Mycorrhizal Mutualists.</title>
        <authorList>
            <consortium name="DOE Joint Genome Institute"/>
            <consortium name="Mycorrhizal Genomics Consortium"/>
            <person name="Kohler A."/>
            <person name="Kuo A."/>
            <person name="Nagy L.G."/>
            <person name="Floudas D."/>
            <person name="Copeland A."/>
            <person name="Barry K.W."/>
            <person name="Cichocki N."/>
            <person name="Veneault-Fourrey C."/>
            <person name="LaButti K."/>
            <person name="Lindquist E.A."/>
            <person name="Lipzen A."/>
            <person name="Lundell T."/>
            <person name="Morin E."/>
            <person name="Murat C."/>
            <person name="Riley R."/>
            <person name="Ohm R."/>
            <person name="Sun H."/>
            <person name="Tunlid A."/>
            <person name="Henrissat B."/>
            <person name="Grigoriev I.V."/>
            <person name="Hibbett D.S."/>
            <person name="Martin F."/>
        </authorList>
    </citation>
    <scope>NUCLEOTIDE SEQUENCE [LARGE SCALE GENOMIC DNA]</scope>
    <source>
        <strain evidence="10">MAFF 305830</strain>
    </source>
</reference>
<feature type="transmembrane region" description="Helical" evidence="8">
    <location>
        <begin position="39"/>
        <end position="64"/>
    </location>
</feature>
<evidence type="ECO:0000256" key="3">
    <source>
        <dbReference type="ARBA" id="ARBA00022824"/>
    </source>
</evidence>
<dbReference type="AlphaFoldDB" id="A0A0C2X850"/>
<feature type="region of interest" description="Disordered" evidence="7">
    <location>
        <begin position="277"/>
        <end position="361"/>
    </location>
</feature>
<feature type="compositionally biased region" description="Acidic residues" evidence="7">
    <location>
        <begin position="352"/>
        <end position="361"/>
    </location>
</feature>
<dbReference type="STRING" id="933852.A0A0C2X850"/>
<dbReference type="HOGENOM" id="CLU_771865_0_0_1"/>
<evidence type="ECO:0008006" key="11">
    <source>
        <dbReference type="Google" id="ProtNLM"/>
    </source>
</evidence>
<dbReference type="OrthoDB" id="3990054at2759"/>
<evidence type="ECO:0000313" key="9">
    <source>
        <dbReference type="EMBL" id="KIM25437.1"/>
    </source>
</evidence>
<name>A0A0C2X850_SERVB</name>
<dbReference type="PANTHER" id="PTHR21212:SF0">
    <property type="entry name" value="SEIPIN"/>
    <property type="match status" value="1"/>
</dbReference>
<keyword evidence="10" id="KW-1185">Reference proteome</keyword>
<dbReference type="PANTHER" id="PTHR21212">
    <property type="entry name" value="BERNARDINELLI-SEIP CONGENITAL LIPODYSTROPHY 2 HOMOLOG BSCL2 PROTEIN"/>
    <property type="match status" value="1"/>
</dbReference>
<accession>A0A0C2X850</accession>
<evidence type="ECO:0000256" key="5">
    <source>
        <dbReference type="ARBA" id="ARBA00023098"/>
    </source>
</evidence>
<evidence type="ECO:0000256" key="6">
    <source>
        <dbReference type="ARBA" id="ARBA00023136"/>
    </source>
</evidence>
<keyword evidence="6 8" id="KW-0472">Membrane</keyword>
<feature type="region of interest" description="Disordered" evidence="7">
    <location>
        <begin position="1"/>
        <end position="20"/>
    </location>
</feature>
<dbReference type="GO" id="GO:0006629">
    <property type="term" value="P:lipid metabolic process"/>
    <property type="evidence" value="ECO:0007669"/>
    <property type="project" value="UniProtKB-KW"/>
</dbReference>
<evidence type="ECO:0000256" key="1">
    <source>
        <dbReference type="ARBA" id="ARBA00004477"/>
    </source>
</evidence>
<comment type="subcellular location">
    <subcellularLocation>
        <location evidence="1">Endoplasmic reticulum membrane</location>
        <topology evidence="1">Multi-pass membrane protein</topology>
    </subcellularLocation>
</comment>
<dbReference type="EMBL" id="KN824314">
    <property type="protein sequence ID" value="KIM25437.1"/>
    <property type="molecule type" value="Genomic_DNA"/>
</dbReference>
<reference evidence="9 10" key="1">
    <citation type="submission" date="2014-04" db="EMBL/GenBank/DDBJ databases">
        <authorList>
            <consortium name="DOE Joint Genome Institute"/>
            <person name="Kuo A."/>
            <person name="Zuccaro A."/>
            <person name="Kohler A."/>
            <person name="Nagy L.G."/>
            <person name="Floudas D."/>
            <person name="Copeland A."/>
            <person name="Barry K.W."/>
            <person name="Cichocki N."/>
            <person name="Veneault-Fourrey C."/>
            <person name="LaButti K."/>
            <person name="Lindquist E.A."/>
            <person name="Lipzen A."/>
            <person name="Lundell T."/>
            <person name="Morin E."/>
            <person name="Murat C."/>
            <person name="Sun H."/>
            <person name="Tunlid A."/>
            <person name="Henrissat B."/>
            <person name="Grigoriev I.V."/>
            <person name="Hibbett D.S."/>
            <person name="Martin F."/>
            <person name="Nordberg H.P."/>
            <person name="Cantor M.N."/>
            <person name="Hua S.X."/>
        </authorList>
    </citation>
    <scope>NUCLEOTIDE SEQUENCE [LARGE SCALE GENOMIC DNA]</scope>
    <source>
        <strain evidence="9 10">MAFF 305830</strain>
    </source>
</reference>
<feature type="compositionally biased region" description="Basic and acidic residues" evidence="7">
    <location>
        <begin position="292"/>
        <end position="314"/>
    </location>
</feature>
<proteinExistence type="predicted"/>
<gene>
    <name evidence="9" type="ORF">M408DRAFT_331190</name>
</gene>
<dbReference type="Proteomes" id="UP000054097">
    <property type="component" value="Unassembled WGS sequence"/>
</dbReference>
<dbReference type="CDD" id="cd23995">
    <property type="entry name" value="Seipin_BSCL2_like"/>
    <property type="match status" value="1"/>
</dbReference>
<dbReference type="GO" id="GO:0005789">
    <property type="term" value="C:endoplasmic reticulum membrane"/>
    <property type="evidence" value="ECO:0007669"/>
    <property type="project" value="UniProtKB-SubCell"/>
</dbReference>
<organism evidence="9 10">
    <name type="scientific">Serendipita vermifera MAFF 305830</name>
    <dbReference type="NCBI Taxonomy" id="933852"/>
    <lineage>
        <taxon>Eukaryota</taxon>
        <taxon>Fungi</taxon>
        <taxon>Dikarya</taxon>
        <taxon>Basidiomycota</taxon>
        <taxon>Agaricomycotina</taxon>
        <taxon>Agaricomycetes</taxon>
        <taxon>Sebacinales</taxon>
        <taxon>Serendipitaceae</taxon>
        <taxon>Serendipita</taxon>
    </lineage>
</organism>
<evidence type="ECO:0000256" key="2">
    <source>
        <dbReference type="ARBA" id="ARBA00022692"/>
    </source>
</evidence>
<protein>
    <recommendedName>
        <fullName evidence="11">Seipin</fullName>
    </recommendedName>
</protein>
<keyword evidence="2 8" id="KW-0812">Transmembrane</keyword>
<dbReference type="InterPro" id="IPR009617">
    <property type="entry name" value="Seipin"/>
</dbReference>
<feature type="compositionally biased region" description="Polar residues" evidence="7">
    <location>
        <begin position="315"/>
        <end position="325"/>
    </location>
</feature>
<dbReference type="Pfam" id="PF06775">
    <property type="entry name" value="Seipin"/>
    <property type="match status" value="1"/>
</dbReference>
<sequence>MSTSITRVGPPEPEKGEEEEEISTVERLLRTAIDGVLHFLPQIVIIILCVPILVVVSLVAGLVVRNSVPQPWERRVFLQYGESPIPAAYFEFPSLVYDQPYDITVHLSVPLTDANIALGNFMTYLTLTNAANKTVASAQRPAAILPRQTGLLRRALPFSLPLYTEVTVPILSSWTPGTSSPLFALLEIGRRDAWKTLGRGEGRELTVLEAYVRGTVLLQGTRRIVGRYPNLSGLFSSVAFFVTSGLGLLLCFYRFAAPFEGRAPRGGAGMGMKGAGMGAGMPLPPRPIPRTLEGRPGRSDDAGTPRGYVKREDSLSPSEYSTSGDLPTIPTPESGLLRQRRTGDSSAFVDVNTDEEGTVSI</sequence>
<evidence type="ECO:0000256" key="4">
    <source>
        <dbReference type="ARBA" id="ARBA00022989"/>
    </source>
</evidence>
<evidence type="ECO:0000313" key="10">
    <source>
        <dbReference type="Proteomes" id="UP000054097"/>
    </source>
</evidence>
<evidence type="ECO:0000256" key="8">
    <source>
        <dbReference type="SAM" id="Phobius"/>
    </source>
</evidence>
<evidence type="ECO:0000256" key="7">
    <source>
        <dbReference type="SAM" id="MobiDB-lite"/>
    </source>
</evidence>